<dbReference type="InterPro" id="IPR001245">
    <property type="entry name" value="Ser-Thr/Tyr_kinase_cat_dom"/>
</dbReference>
<dbReference type="InterPro" id="IPR052451">
    <property type="entry name" value="Ser/Thr_kinase-like"/>
</dbReference>
<dbReference type="GO" id="GO:0005524">
    <property type="term" value="F:ATP binding"/>
    <property type="evidence" value="ECO:0007669"/>
    <property type="project" value="InterPro"/>
</dbReference>
<dbReference type="InterPro" id="IPR000719">
    <property type="entry name" value="Prot_kinase_dom"/>
</dbReference>
<accession>A0A833RJN7</accession>
<dbReference type="Pfam" id="PF07714">
    <property type="entry name" value="PK_Tyr_Ser-Thr"/>
    <property type="match status" value="1"/>
</dbReference>
<keyword evidence="1" id="KW-0812">Transmembrane</keyword>
<keyword evidence="3" id="KW-0808">Transferase</keyword>
<dbReference type="OrthoDB" id="4062651at2759"/>
<evidence type="ECO:0000313" key="4">
    <source>
        <dbReference type="Proteomes" id="UP000623129"/>
    </source>
</evidence>
<dbReference type="Proteomes" id="UP000623129">
    <property type="component" value="Unassembled WGS sequence"/>
</dbReference>
<comment type="caution">
    <text evidence="3">The sequence shown here is derived from an EMBL/GenBank/DDBJ whole genome shotgun (WGS) entry which is preliminary data.</text>
</comment>
<gene>
    <name evidence="3" type="ORF">FCM35_KLT16167</name>
</gene>
<evidence type="ECO:0000259" key="2">
    <source>
        <dbReference type="PROSITE" id="PS50011"/>
    </source>
</evidence>
<dbReference type="InterPro" id="IPR011009">
    <property type="entry name" value="Kinase-like_dom_sf"/>
</dbReference>
<dbReference type="SUPFAM" id="SSF56112">
    <property type="entry name" value="Protein kinase-like (PK-like)"/>
    <property type="match status" value="1"/>
</dbReference>
<keyword evidence="1" id="KW-1133">Transmembrane helix</keyword>
<protein>
    <submittedName>
        <fullName evidence="3">Putative kinase-like protein TMKL1</fullName>
    </submittedName>
</protein>
<dbReference type="EMBL" id="SWLB01000003">
    <property type="protein sequence ID" value="KAF3340396.1"/>
    <property type="molecule type" value="Genomic_DNA"/>
</dbReference>
<feature type="domain" description="Protein kinase" evidence="2">
    <location>
        <begin position="83"/>
        <end position="369"/>
    </location>
</feature>
<reference evidence="3" key="1">
    <citation type="submission" date="2020-01" db="EMBL/GenBank/DDBJ databases">
        <title>Genome sequence of Kobresia littledalei, the first chromosome-level genome in the family Cyperaceae.</title>
        <authorList>
            <person name="Qu G."/>
        </authorList>
    </citation>
    <scope>NUCLEOTIDE SEQUENCE</scope>
    <source>
        <strain evidence="3">C.B.Clarke</strain>
        <tissue evidence="3">Leaf</tissue>
    </source>
</reference>
<name>A0A833RJN7_9POAL</name>
<proteinExistence type="predicted"/>
<dbReference type="AlphaFoldDB" id="A0A833RJN7"/>
<evidence type="ECO:0000313" key="3">
    <source>
        <dbReference type="EMBL" id="KAF3340396.1"/>
    </source>
</evidence>
<dbReference type="PANTHER" id="PTHR48008:SF13">
    <property type="entry name" value="PROTEIN KINASE SUPERFAMILY PROTEIN"/>
    <property type="match status" value="1"/>
</dbReference>
<organism evidence="3 4">
    <name type="scientific">Carex littledalei</name>
    <dbReference type="NCBI Taxonomy" id="544730"/>
    <lineage>
        <taxon>Eukaryota</taxon>
        <taxon>Viridiplantae</taxon>
        <taxon>Streptophyta</taxon>
        <taxon>Embryophyta</taxon>
        <taxon>Tracheophyta</taxon>
        <taxon>Spermatophyta</taxon>
        <taxon>Magnoliopsida</taxon>
        <taxon>Liliopsida</taxon>
        <taxon>Poales</taxon>
        <taxon>Cyperaceae</taxon>
        <taxon>Cyperoideae</taxon>
        <taxon>Cariceae</taxon>
        <taxon>Carex</taxon>
        <taxon>Carex subgen. Euthyceras</taxon>
    </lineage>
</organism>
<keyword evidence="1" id="KW-0472">Membrane</keyword>
<sequence>MSEHLQTNVILAIATPLSLLLCLFFLYLYHYNHPFCKRLTRHFRKRCTDLASSLESGMMYGTETEGLITFSGGENLTVGNILEAPGEVVGKSGHSTLYRASIPVGPTGTSSASVLLRFIRPGCAGRSEEIIPIVRMLGTIRHPNLVPLRALYVGPRGEKLLVHPFYVAGTLARFLREGVDETQKWDITCKISIGIARGLDHLHNGLSKPVIHGNLKANNILLDSNFQPRLSDFGLHLLLNPTASQEMLESAASTGYKPPELMKMKDVSTKSDIFSFGVVLLEMLSPKEESVRDGSVLASEELHVPTNFKDLVLERKISDAFGTGILTKNKGGANEERMQMLFRLTTACCSPSPVLRPDIKGVLRQLEEICR</sequence>
<keyword evidence="3" id="KW-0418">Kinase</keyword>
<dbReference type="PROSITE" id="PS50011">
    <property type="entry name" value="PROTEIN_KINASE_DOM"/>
    <property type="match status" value="1"/>
</dbReference>
<evidence type="ECO:0000256" key="1">
    <source>
        <dbReference type="SAM" id="Phobius"/>
    </source>
</evidence>
<keyword evidence="4" id="KW-1185">Reference proteome</keyword>
<dbReference type="PANTHER" id="PTHR48008">
    <property type="entry name" value="LEUCINE-RICH REPEAT RECEPTOR-LIKE PROTEIN KINASE IMK3-RELATED"/>
    <property type="match status" value="1"/>
</dbReference>
<dbReference type="GO" id="GO:0004672">
    <property type="term" value="F:protein kinase activity"/>
    <property type="evidence" value="ECO:0007669"/>
    <property type="project" value="InterPro"/>
</dbReference>
<feature type="transmembrane region" description="Helical" evidence="1">
    <location>
        <begin position="9"/>
        <end position="29"/>
    </location>
</feature>
<dbReference type="Gene3D" id="1.10.510.10">
    <property type="entry name" value="Transferase(Phosphotransferase) domain 1"/>
    <property type="match status" value="1"/>
</dbReference>